<feature type="transmembrane region" description="Helical" evidence="10">
    <location>
        <begin position="33"/>
        <end position="53"/>
    </location>
</feature>
<protein>
    <recommendedName>
        <fullName evidence="11">Thioredoxin domain-containing protein</fullName>
    </recommendedName>
</protein>
<dbReference type="GO" id="GO:0015036">
    <property type="term" value="F:disulfide oxidoreductase activity"/>
    <property type="evidence" value="ECO:0007669"/>
    <property type="project" value="TreeGrafter"/>
</dbReference>
<organism evidence="12 13">
    <name type="scientific">Pleurodeles waltl</name>
    <name type="common">Iberian ribbed newt</name>
    <dbReference type="NCBI Taxonomy" id="8319"/>
    <lineage>
        <taxon>Eukaryota</taxon>
        <taxon>Metazoa</taxon>
        <taxon>Chordata</taxon>
        <taxon>Craniata</taxon>
        <taxon>Vertebrata</taxon>
        <taxon>Euteleostomi</taxon>
        <taxon>Amphibia</taxon>
        <taxon>Batrachia</taxon>
        <taxon>Caudata</taxon>
        <taxon>Salamandroidea</taxon>
        <taxon>Salamandridae</taxon>
        <taxon>Pleurodelinae</taxon>
        <taxon>Pleurodeles</taxon>
    </lineage>
</organism>
<keyword evidence="4" id="KW-0256">Endoplasmic reticulum</keyword>
<evidence type="ECO:0000256" key="7">
    <source>
        <dbReference type="ARBA" id="ARBA00023157"/>
    </source>
</evidence>
<evidence type="ECO:0000256" key="10">
    <source>
        <dbReference type="SAM" id="Phobius"/>
    </source>
</evidence>
<dbReference type="PANTHER" id="PTHR46107">
    <property type="entry name" value="DUMPY: SHORTER THAN WILD-TYPE"/>
    <property type="match status" value="1"/>
</dbReference>
<reference evidence="12" key="1">
    <citation type="journal article" date="2022" name="bioRxiv">
        <title>Sequencing and chromosome-scale assembly of the giantPleurodeles waltlgenome.</title>
        <authorList>
            <person name="Brown T."/>
            <person name="Elewa A."/>
            <person name="Iarovenko S."/>
            <person name="Subramanian E."/>
            <person name="Araus A.J."/>
            <person name="Petzold A."/>
            <person name="Susuki M."/>
            <person name="Suzuki K.-i.T."/>
            <person name="Hayashi T."/>
            <person name="Toyoda A."/>
            <person name="Oliveira C."/>
            <person name="Osipova E."/>
            <person name="Leigh N.D."/>
            <person name="Simon A."/>
            <person name="Yun M.H."/>
        </authorList>
    </citation>
    <scope>NUCLEOTIDE SEQUENCE</scope>
    <source>
        <strain evidence="12">20211129_DDA</strain>
        <tissue evidence="12">Liver</tissue>
    </source>
</reference>
<keyword evidence="7" id="KW-1015">Disulfide bond</keyword>
<evidence type="ECO:0000256" key="6">
    <source>
        <dbReference type="ARBA" id="ARBA00022989"/>
    </source>
</evidence>
<keyword evidence="6 10" id="KW-1133">Transmembrane helix</keyword>
<evidence type="ECO:0000259" key="11">
    <source>
        <dbReference type="PROSITE" id="PS51352"/>
    </source>
</evidence>
<evidence type="ECO:0000256" key="8">
    <source>
        <dbReference type="ARBA" id="ARBA00023284"/>
    </source>
</evidence>
<feature type="compositionally biased region" description="Acidic residues" evidence="9">
    <location>
        <begin position="293"/>
        <end position="309"/>
    </location>
</feature>
<dbReference type="InterPro" id="IPR036249">
    <property type="entry name" value="Thioredoxin-like_sf"/>
</dbReference>
<keyword evidence="13" id="KW-1185">Reference proteome</keyword>
<name>A0AAV7RX30_PLEWA</name>
<feature type="compositionally biased region" description="Acidic residues" evidence="9">
    <location>
        <begin position="255"/>
        <end position="267"/>
    </location>
</feature>
<sequence>MAGCRRGDTGAVAERLPVIPGSAHLGAMPRRSLMVALALALTAALALGSAAAVTDRKSSVLTASNWTLLLQGEWMVQFFAPWCSACQQIQAEWEKFAHSSVAMDITVGKVDVTQEPGLSGRFFVTTLPTIFHAKDGVFRKYRGPRTSEELQSYIMLEKWEGVEPITGWKSPSSITMYGMAGLFHLSGWIRQIHSYFTGPLGIPVWGSYIIFIISILLIGLVLGLILVLLADCICPPKPRYRVERSEEVNEKENVDVSDEEHEEEEGTLDEKKDQSDVEDEENNGSDRASGEESNADEGGSEAGEQEEDKTEQHLADPEAESDVSVRQRKVPVTENEQ</sequence>
<dbReference type="Gene3D" id="3.40.30.10">
    <property type="entry name" value="Glutaredoxin"/>
    <property type="match status" value="1"/>
</dbReference>
<dbReference type="InterPro" id="IPR052454">
    <property type="entry name" value="TMX_domain-containing"/>
</dbReference>
<evidence type="ECO:0000256" key="1">
    <source>
        <dbReference type="ARBA" id="ARBA00004389"/>
    </source>
</evidence>
<evidence type="ECO:0000256" key="3">
    <source>
        <dbReference type="ARBA" id="ARBA00022729"/>
    </source>
</evidence>
<keyword evidence="5" id="KW-0249">Electron transport</keyword>
<feature type="domain" description="Thioredoxin" evidence="11">
    <location>
        <begin position="39"/>
        <end position="159"/>
    </location>
</feature>
<dbReference type="Pfam" id="PF00085">
    <property type="entry name" value="Thioredoxin"/>
    <property type="match status" value="1"/>
</dbReference>
<proteinExistence type="predicted"/>
<feature type="compositionally biased region" description="Basic and acidic residues" evidence="9">
    <location>
        <begin position="242"/>
        <end position="254"/>
    </location>
</feature>
<evidence type="ECO:0000313" key="12">
    <source>
        <dbReference type="EMBL" id="KAJ1156540.1"/>
    </source>
</evidence>
<evidence type="ECO:0000256" key="4">
    <source>
        <dbReference type="ARBA" id="ARBA00022824"/>
    </source>
</evidence>
<keyword evidence="10" id="KW-0472">Membrane</keyword>
<dbReference type="InterPro" id="IPR013766">
    <property type="entry name" value="Thioredoxin_domain"/>
</dbReference>
<dbReference type="Proteomes" id="UP001066276">
    <property type="component" value="Chromosome 5"/>
</dbReference>
<keyword evidence="3" id="KW-0732">Signal</keyword>
<keyword evidence="8" id="KW-0676">Redox-active center</keyword>
<keyword evidence="10" id="KW-0812">Transmembrane</keyword>
<evidence type="ECO:0000256" key="9">
    <source>
        <dbReference type="SAM" id="MobiDB-lite"/>
    </source>
</evidence>
<dbReference type="SUPFAM" id="SSF52833">
    <property type="entry name" value="Thioredoxin-like"/>
    <property type="match status" value="1"/>
</dbReference>
<feature type="transmembrane region" description="Helical" evidence="10">
    <location>
        <begin position="205"/>
        <end position="230"/>
    </location>
</feature>
<dbReference type="PROSITE" id="PS51352">
    <property type="entry name" value="THIOREDOXIN_2"/>
    <property type="match status" value="1"/>
</dbReference>
<dbReference type="EMBL" id="JANPWB010000009">
    <property type="protein sequence ID" value="KAJ1156540.1"/>
    <property type="molecule type" value="Genomic_DNA"/>
</dbReference>
<dbReference type="PANTHER" id="PTHR46107:SF1">
    <property type="entry name" value="THIOREDOXIN-RELATED TRANSMEMBRANE PROTEIN 4"/>
    <property type="match status" value="1"/>
</dbReference>
<keyword evidence="2" id="KW-0813">Transport</keyword>
<accession>A0AAV7RX30</accession>
<comment type="subcellular location">
    <subcellularLocation>
        <location evidence="1">Endoplasmic reticulum membrane</location>
        <topology evidence="1">Single-pass membrane protein</topology>
    </subcellularLocation>
</comment>
<evidence type="ECO:0000256" key="5">
    <source>
        <dbReference type="ARBA" id="ARBA00022982"/>
    </source>
</evidence>
<dbReference type="GO" id="GO:0005789">
    <property type="term" value="C:endoplasmic reticulum membrane"/>
    <property type="evidence" value="ECO:0007669"/>
    <property type="project" value="UniProtKB-SubCell"/>
</dbReference>
<comment type="caution">
    <text evidence="12">The sequence shown here is derived from an EMBL/GenBank/DDBJ whole genome shotgun (WGS) entry which is preliminary data.</text>
</comment>
<feature type="region of interest" description="Disordered" evidence="9">
    <location>
        <begin position="242"/>
        <end position="337"/>
    </location>
</feature>
<evidence type="ECO:0000313" key="13">
    <source>
        <dbReference type="Proteomes" id="UP001066276"/>
    </source>
</evidence>
<evidence type="ECO:0000256" key="2">
    <source>
        <dbReference type="ARBA" id="ARBA00022448"/>
    </source>
</evidence>
<dbReference type="AlphaFoldDB" id="A0AAV7RX30"/>
<gene>
    <name evidence="12" type="ORF">NDU88_009259</name>
</gene>